<feature type="region of interest" description="Disordered" evidence="9">
    <location>
        <begin position="1"/>
        <end position="28"/>
    </location>
</feature>
<reference evidence="11" key="1">
    <citation type="submission" date="2014-05" db="EMBL/GenBank/DDBJ databases">
        <title>The transcriptome of the halophilic microalga Tetraselmis sp. GSL018 isolated from the Great Salt Lake, Utah.</title>
        <authorList>
            <person name="Jinkerson R.E."/>
            <person name="D'Adamo S."/>
            <person name="Posewitz M.C."/>
        </authorList>
    </citation>
    <scope>NUCLEOTIDE SEQUENCE</scope>
    <source>
        <strain evidence="11">GSL018</strain>
    </source>
</reference>
<evidence type="ECO:0000259" key="10">
    <source>
        <dbReference type="PROSITE" id="PS50069"/>
    </source>
</evidence>
<accession>A0A061RFW3</accession>
<evidence type="ECO:0000256" key="1">
    <source>
        <dbReference type="ARBA" id="ARBA00004906"/>
    </source>
</evidence>
<keyword evidence="5" id="KW-0832">Ubl conjugation</keyword>
<dbReference type="InterPro" id="IPR059120">
    <property type="entry name" value="Cullin-like_AB"/>
</dbReference>
<dbReference type="FunFam" id="1.20.1310.10:FF:000024">
    <property type="entry name" value="Cullin-4 like"/>
    <property type="match status" value="1"/>
</dbReference>
<organism evidence="11">
    <name type="scientific">Tetraselmis sp. GSL018</name>
    <dbReference type="NCBI Taxonomy" id="582737"/>
    <lineage>
        <taxon>Eukaryota</taxon>
        <taxon>Viridiplantae</taxon>
        <taxon>Chlorophyta</taxon>
        <taxon>core chlorophytes</taxon>
        <taxon>Chlorodendrophyceae</taxon>
        <taxon>Chlorodendrales</taxon>
        <taxon>Chlorodendraceae</taxon>
        <taxon>Tetraselmis</taxon>
    </lineage>
</organism>
<dbReference type="FunFam" id="1.20.1310.10:FF:000004">
    <property type="entry name" value="Cullin 4B"/>
    <property type="match status" value="1"/>
</dbReference>
<dbReference type="SMART" id="SM00182">
    <property type="entry name" value="CULLIN"/>
    <property type="match status" value="1"/>
</dbReference>
<dbReference type="FunFam" id="3.30.230.130:FF:000006">
    <property type="entry name" value="Cullin-4 like"/>
    <property type="match status" value="1"/>
</dbReference>
<comment type="pathway">
    <text evidence="1">Protein modification; protein ubiquitination.</text>
</comment>
<dbReference type="FunFam" id="1.20.1310.10:FF:000001">
    <property type="entry name" value="Cullin 3"/>
    <property type="match status" value="1"/>
</dbReference>
<dbReference type="Pfam" id="PF00888">
    <property type="entry name" value="Cullin"/>
    <property type="match status" value="1"/>
</dbReference>
<dbReference type="InterPro" id="IPR016159">
    <property type="entry name" value="Cullin_repeat-like_dom_sf"/>
</dbReference>
<dbReference type="GO" id="GO:0031625">
    <property type="term" value="F:ubiquitin protein ligase binding"/>
    <property type="evidence" value="ECO:0007669"/>
    <property type="project" value="InterPro"/>
</dbReference>
<dbReference type="InterPro" id="IPR019559">
    <property type="entry name" value="Cullin_neddylation_domain"/>
</dbReference>
<dbReference type="AlphaFoldDB" id="A0A061RFW3"/>
<evidence type="ECO:0000256" key="2">
    <source>
        <dbReference type="ARBA" id="ARBA00006019"/>
    </source>
</evidence>
<dbReference type="Gene3D" id="3.30.230.130">
    <property type="entry name" value="Cullin, Chain C, Domain 2"/>
    <property type="match status" value="1"/>
</dbReference>
<dbReference type="GO" id="GO:0006511">
    <property type="term" value="P:ubiquitin-dependent protein catabolic process"/>
    <property type="evidence" value="ECO:0007669"/>
    <property type="project" value="InterPro"/>
</dbReference>
<dbReference type="Pfam" id="PF26557">
    <property type="entry name" value="Cullin_AB"/>
    <property type="match status" value="1"/>
</dbReference>
<evidence type="ECO:0000256" key="9">
    <source>
        <dbReference type="SAM" id="MobiDB-lite"/>
    </source>
</evidence>
<name>A0A061RFW3_9CHLO</name>
<dbReference type="InterPro" id="IPR001373">
    <property type="entry name" value="Cullin_N"/>
</dbReference>
<dbReference type="FunFam" id="1.10.10.10:FF:000050">
    <property type="entry name" value="Cullin 4B"/>
    <property type="match status" value="1"/>
</dbReference>
<sequence length="789" mass="90416">MSSRVNGSSLSKPPAKKLVIKPLKKTPQLPPDFEDSTWEKLKETVHAIHAKQRVSSSREELYRAVEEMCLHKMAPRLYNRLQEVCDEHIGKQLSALREKTALGPVPFLDSMAVCWSDHCEQMFMIRSIFLYLDRTYVISTSSVKSLFDMGLQLFRTHLASCSEVQSNTVTGLLQLIEAERKGETVNRGLLKHLLRMFSSLGIYTECFESVFLEQTAQFYSAEGELYLSQSETADYLLHTEKRLQEEYERCKNYLDTTTRKPLIGAVERQLLEKHMAEVFDRGVPSMLDRERLDDLRRLYSLSSRVAALDALKVAFHSYIRTKGGEIVMDEDKDGQMVGLLLQMKKRLDAVLAESFQGNESFVNALKDAFEQFINRRPNKPAELIAKFVDSKLRTGNKGLSDEELENMMDDALVLFRYIQGKDVFEAFYKKDLAKRLLLNKSASIDAEKSMISKLKAECGSQFTSKLEGMFKDIDLSREIMGQFKSYAESRSKESAKTEMNVSVLTSGYWPTYPVMDAKLPEELNRYQEVFKEFYLSKHSGRRLVWCNTLGSCVVRTQFPNGVKELSVSLLQTVVLMLFNDADVLSFQDIADATGIEDKELRRTLQSLACGKMRVLLKEPKGREVEDGDQFSFNTGFSEKLFRIKINSIQLKETDEENKKTNDQVLQDRQYQIDAAIVRVMKTRRTLSHRLLIQELITMLKFNIKGSDLKKRIESLIDREYLERDKNEPTVVFVAIPLLHGLPCHPMCPLCHVQFKLEPVSPPGISQSHPAFVWDTKGFSIQFVFLAFLG</sequence>
<dbReference type="InterPro" id="IPR036388">
    <property type="entry name" value="WH-like_DNA-bd_sf"/>
</dbReference>
<comment type="similarity">
    <text evidence="2 7 8">Belongs to the cullin family.</text>
</comment>
<dbReference type="SMART" id="SM00884">
    <property type="entry name" value="Cullin_Nedd8"/>
    <property type="match status" value="1"/>
</dbReference>
<dbReference type="InterPro" id="IPR036317">
    <property type="entry name" value="Cullin_homology_sf"/>
</dbReference>
<dbReference type="Gene3D" id="1.10.10.10">
    <property type="entry name" value="Winged helix-like DNA-binding domain superfamily/Winged helix DNA-binding domain"/>
    <property type="match status" value="1"/>
</dbReference>
<dbReference type="EMBL" id="GBEZ01016626">
    <property type="protein sequence ID" value="JAC69639.1"/>
    <property type="molecule type" value="Transcribed_RNA"/>
</dbReference>
<dbReference type="SUPFAM" id="SSF74788">
    <property type="entry name" value="Cullin repeat-like"/>
    <property type="match status" value="1"/>
</dbReference>
<evidence type="ECO:0000313" key="11">
    <source>
        <dbReference type="EMBL" id="JAC69639.1"/>
    </source>
</evidence>
<dbReference type="InterPro" id="IPR045093">
    <property type="entry name" value="Cullin"/>
</dbReference>
<dbReference type="Pfam" id="PF10557">
    <property type="entry name" value="Cullin_Nedd8"/>
    <property type="match status" value="1"/>
</dbReference>
<dbReference type="FunFam" id="1.20.1310.10:FF:000035">
    <property type="entry name" value="Ubiquitin ligase subunit CulD, putative"/>
    <property type="match status" value="1"/>
</dbReference>
<evidence type="ECO:0000256" key="6">
    <source>
        <dbReference type="ARBA" id="ARBA00069613"/>
    </source>
</evidence>
<evidence type="ECO:0000256" key="4">
    <source>
        <dbReference type="ARBA" id="ARBA00022786"/>
    </source>
</evidence>
<dbReference type="PROSITE" id="PS50069">
    <property type="entry name" value="CULLIN_2"/>
    <property type="match status" value="1"/>
</dbReference>
<dbReference type="InterPro" id="IPR016158">
    <property type="entry name" value="Cullin_homology"/>
</dbReference>
<keyword evidence="4" id="KW-0833">Ubl conjugation pathway</keyword>
<proteinExistence type="inferred from homology"/>
<evidence type="ECO:0000256" key="8">
    <source>
        <dbReference type="RuleBase" id="RU003829"/>
    </source>
</evidence>
<evidence type="ECO:0000256" key="3">
    <source>
        <dbReference type="ARBA" id="ARBA00022499"/>
    </source>
</evidence>
<dbReference type="SUPFAM" id="SSF75632">
    <property type="entry name" value="Cullin homology domain"/>
    <property type="match status" value="1"/>
</dbReference>
<dbReference type="SUPFAM" id="SSF46785">
    <property type="entry name" value="Winged helix' DNA-binding domain"/>
    <property type="match status" value="1"/>
</dbReference>
<dbReference type="GO" id="GO:0005634">
    <property type="term" value="C:nucleus"/>
    <property type="evidence" value="ECO:0007669"/>
    <property type="project" value="UniProtKB-ARBA"/>
</dbReference>
<dbReference type="PANTHER" id="PTHR11932">
    <property type="entry name" value="CULLIN"/>
    <property type="match status" value="1"/>
</dbReference>
<feature type="compositionally biased region" description="Basic residues" evidence="9">
    <location>
        <begin position="14"/>
        <end position="24"/>
    </location>
</feature>
<evidence type="ECO:0000256" key="5">
    <source>
        <dbReference type="ARBA" id="ARBA00022843"/>
    </source>
</evidence>
<dbReference type="Gene3D" id="1.20.1310.10">
    <property type="entry name" value="Cullin Repeats"/>
    <property type="match status" value="4"/>
</dbReference>
<feature type="domain" description="Cullin family profile" evidence="10">
    <location>
        <begin position="379"/>
        <end position="608"/>
    </location>
</feature>
<keyword evidence="3" id="KW-1017">Isopeptide bond</keyword>
<protein>
    <recommendedName>
        <fullName evidence="6">Cullin-4</fullName>
    </recommendedName>
</protein>
<dbReference type="InterPro" id="IPR036390">
    <property type="entry name" value="WH_DNA-bd_sf"/>
</dbReference>
<feature type="compositionally biased region" description="Polar residues" evidence="9">
    <location>
        <begin position="1"/>
        <end position="11"/>
    </location>
</feature>
<gene>
    <name evidence="11" type="primary">CUL4</name>
    <name evidence="11" type="ORF">TSPGSL018_5910</name>
</gene>
<evidence type="ECO:0000256" key="7">
    <source>
        <dbReference type="PROSITE-ProRule" id="PRU00330"/>
    </source>
</evidence>